<dbReference type="GO" id="GO:0030674">
    <property type="term" value="F:protein-macromolecule adaptor activity"/>
    <property type="evidence" value="ECO:0007669"/>
    <property type="project" value="TreeGrafter"/>
</dbReference>
<comment type="caution">
    <text evidence="1">The sequence shown here is derived from an EMBL/GenBank/DDBJ whole genome shotgun (WGS) entry which is preliminary data.</text>
</comment>
<evidence type="ECO:0000313" key="2">
    <source>
        <dbReference type="Proteomes" id="UP000516437"/>
    </source>
</evidence>
<dbReference type="Pfam" id="PF04882">
    <property type="entry name" value="Peroxin-3"/>
    <property type="match status" value="1"/>
</dbReference>
<dbReference type="PANTHER" id="PTHR28080:SF1">
    <property type="entry name" value="PEROXISOMAL BIOGENESIS FACTOR 3"/>
    <property type="match status" value="1"/>
</dbReference>
<accession>A0A6A1VK86</accession>
<sequence length="389" mass="44096">MHSLRDFWRRHRRKIFVTVGALGGGYVLYKLYDANRRRVIEWERELAEQERILAERENFIKAQMQAHFASIQRIADTTTLPHAMHYLSSRIAEELDHSELTEKLQKAKGQPNSEKLELWDRIKILSPLVQAGRSSGKRKAKDGLMGPIVRPLLVIAKIHGEMEWTLEFLEELYGEGFRWVWLDLTKENADTIDRDDEQKFLASADFLSNVGLSSLISDMLAAATEVLKGKQVALDLLDTTEFRKTIRLILERFKSIRSPNHWVNYMMPEDARFYEPGSASSTDNEIPSDISKFDQLMVETHAVLASAEFGNVVEISLKAVLDALMEDMAAQSGGSLTSGILLIKLLPRVAQMGPLLLGDPSKNQFIQSIQSVPEVELFFTLLYANMSAS</sequence>
<dbReference type="InterPro" id="IPR006966">
    <property type="entry name" value="Peroxin-3"/>
</dbReference>
<protein>
    <submittedName>
        <fullName evidence="1">Peroxisome biogenesis protein 3-2</fullName>
    </submittedName>
</protein>
<dbReference type="GO" id="GO:0045046">
    <property type="term" value="P:protein import into peroxisome membrane"/>
    <property type="evidence" value="ECO:0007669"/>
    <property type="project" value="TreeGrafter"/>
</dbReference>
<organism evidence="1 2">
    <name type="scientific">Morella rubra</name>
    <name type="common">Chinese bayberry</name>
    <dbReference type="NCBI Taxonomy" id="262757"/>
    <lineage>
        <taxon>Eukaryota</taxon>
        <taxon>Viridiplantae</taxon>
        <taxon>Streptophyta</taxon>
        <taxon>Embryophyta</taxon>
        <taxon>Tracheophyta</taxon>
        <taxon>Spermatophyta</taxon>
        <taxon>Magnoliopsida</taxon>
        <taxon>eudicotyledons</taxon>
        <taxon>Gunneridae</taxon>
        <taxon>Pentapetalae</taxon>
        <taxon>rosids</taxon>
        <taxon>fabids</taxon>
        <taxon>Fagales</taxon>
        <taxon>Myricaceae</taxon>
        <taxon>Morella</taxon>
    </lineage>
</organism>
<reference evidence="1 2" key="1">
    <citation type="journal article" date="2019" name="Plant Biotechnol. J.">
        <title>The red bayberry genome and genetic basis of sex determination.</title>
        <authorList>
            <person name="Jia H.M."/>
            <person name="Jia H.J."/>
            <person name="Cai Q.L."/>
            <person name="Wang Y."/>
            <person name="Zhao H.B."/>
            <person name="Yang W.F."/>
            <person name="Wang G.Y."/>
            <person name="Li Y.H."/>
            <person name="Zhan D.L."/>
            <person name="Shen Y.T."/>
            <person name="Niu Q.F."/>
            <person name="Chang L."/>
            <person name="Qiu J."/>
            <person name="Zhao L."/>
            <person name="Xie H.B."/>
            <person name="Fu W.Y."/>
            <person name="Jin J."/>
            <person name="Li X.W."/>
            <person name="Jiao Y."/>
            <person name="Zhou C.C."/>
            <person name="Tu T."/>
            <person name="Chai C.Y."/>
            <person name="Gao J.L."/>
            <person name="Fan L.J."/>
            <person name="van de Weg E."/>
            <person name="Wang J.Y."/>
            <person name="Gao Z.S."/>
        </authorList>
    </citation>
    <scope>NUCLEOTIDE SEQUENCE [LARGE SCALE GENOMIC DNA]</scope>
    <source>
        <tissue evidence="1">Leaves</tissue>
    </source>
</reference>
<dbReference type="PANTHER" id="PTHR28080">
    <property type="entry name" value="PEROXISOMAL BIOGENESIS FACTOR 3"/>
    <property type="match status" value="1"/>
</dbReference>
<proteinExistence type="predicted"/>
<evidence type="ECO:0000313" key="1">
    <source>
        <dbReference type="EMBL" id="KAB1212327.1"/>
    </source>
</evidence>
<dbReference type="AlphaFoldDB" id="A0A6A1VK86"/>
<name>A0A6A1VK86_9ROSI</name>
<dbReference type="EMBL" id="RXIC02000023">
    <property type="protein sequence ID" value="KAB1212327.1"/>
    <property type="molecule type" value="Genomic_DNA"/>
</dbReference>
<dbReference type="Proteomes" id="UP000516437">
    <property type="component" value="Chromosome 5"/>
</dbReference>
<dbReference type="GO" id="GO:0005778">
    <property type="term" value="C:peroxisomal membrane"/>
    <property type="evidence" value="ECO:0007669"/>
    <property type="project" value="InterPro"/>
</dbReference>
<keyword evidence="2" id="KW-1185">Reference proteome</keyword>
<dbReference type="OrthoDB" id="45930at2759"/>
<gene>
    <name evidence="1" type="ORF">CJ030_MR5G025095</name>
</gene>